<protein>
    <submittedName>
        <fullName evidence="1">Uncharacterized protein</fullName>
    </submittedName>
</protein>
<reference evidence="1" key="1">
    <citation type="submission" date="2014-09" db="EMBL/GenBank/DDBJ databases">
        <authorList>
            <person name="Magalhaes I.L.F."/>
            <person name="Oliveira U."/>
            <person name="Santos F.R."/>
            <person name="Vidigal T.H.D.A."/>
            <person name="Brescovit A.D."/>
            <person name="Santos A.J."/>
        </authorList>
    </citation>
    <scope>NUCLEOTIDE SEQUENCE</scope>
    <source>
        <tissue evidence="1">Shoot tissue taken approximately 20 cm above the soil surface</tissue>
    </source>
</reference>
<dbReference type="EMBL" id="GBRH01266304">
    <property type="protein sequence ID" value="JAD31591.1"/>
    <property type="molecule type" value="Transcribed_RNA"/>
</dbReference>
<organism evidence="1">
    <name type="scientific">Arundo donax</name>
    <name type="common">Giant reed</name>
    <name type="synonym">Donax arundinaceus</name>
    <dbReference type="NCBI Taxonomy" id="35708"/>
    <lineage>
        <taxon>Eukaryota</taxon>
        <taxon>Viridiplantae</taxon>
        <taxon>Streptophyta</taxon>
        <taxon>Embryophyta</taxon>
        <taxon>Tracheophyta</taxon>
        <taxon>Spermatophyta</taxon>
        <taxon>Magnoliopsida</taxon>
        <taxon>Liliopsida</taxon>
        <taxon>Poales</taxon>
        <taxon>Poaceae</taxon>
        <taxon>PACMAD clade</taxon>
        <taxon>Arundinoideae</taxon>
        <taxon>Arundineae</taxon>
        <taxon>Arundo</taxon>
    </lineage>
</organism>
<accession>A0A0A8YYG1</accession>
<proteinExistence type="predicted"/>
<dbReference type="AlphaFoldDB" id="A0A0A8YYG1"/>
<evidence type="ECO:0000313" key="1">
    <source>
        <dbReference type="EMBL" id="JAD31591.1"/>
    </source>
</evidence>
<sequence length="87" mass="9909">MHIQNCSFRTPFSFCSQTQSINQYCFHWITRRDDMPLGNTKLSTFVIHSLVLRSKNPSTTYPAIECIIISISTNTNSLPQLFGAKIP</sequence>
<name>A0A0A8YYG1_ARUDO</name>
<reference evidence="1" key="2">
    <citation type="journal article" date="2015" name="Data Brief">
        <title>Shoot transcriptome of the giant reed, Arundo donax.</title>
        <authorList>
            <person name="Barrero R.A."/>
            <person name="Guerrero F.D."/>
            <person name="Moolhuijzen P."/>
            <person name="Goolsby J.A."/>
            <person name="Tidwell J."/>
            <person name="Bellgard S.E."/>
            <person name="Bellgard M.I."/>
        </authorList>
    </citation>
    <scope>NUCLEOTIDE SEQUENCE</scope>
    <source>
        <tissue evidence="1">Shoot tissue taken approximately 20 cm above the soil surface</tissue>
    </source>
</reference>